<gene>
    <name evidence="2" type="ORF">HUJ06_016919</name>
</gene>
<evidence type="ECO:0000259" key="1">
    <source>
        <dbReference type="Pfam" id="PF04059"/>
    </source>
</evidence>
<dbReference type="GO" id="GO:0003676">
    <property type="term" value="F:nucleic acid binding"/>
    <property type="evidence" value="ECO:0007669"/>
    <property type="project" value="InterPro"/>
</dbReference>
<dbReference type="Pfam" id="PF04059">
    <property type="entry name" value="RRM_2"/>
    <property type="match status" value="1"/>
</dbReference>
<evidence type="ECO:0000313" key="3">
    <source>
        <dbReference type="Proteomes" id="UP000607653"/>
    </source>
</evidence>
<feature type="domain" description="Mei2-like C-terminal RNA recognition motif" evidence="1">
    <location>
        <begin position="3"/>
        <end position="63"/>
    </location>
</feature>
<organism evidence="2 3">
    <name type="scientific">Nelumbo nucifera</name>
    <name type="common">Sacred lotus</name>
    <dbReference type="NCBI Taxonomy" id="4432"/>
    <lineage>
        <taxon>Eukaryota</taxon>
        <taxon>Viridiplantae</taxon>
        <taxon>Streptophyta</taxon>
        <taxon>Embryophyta</taxon>
        <taxon>Tracheophyta</taxon>
        <taxon>Spermatophyta</taxon>
        <taxon>Magnoliopsida</taxon>
        <taxon>Proteales</taxon>
        <taxon>Nelumbonaceae</taxon>
        <taxon>Nelumbo</taxon>
    </lineage>
</organism>
<dbReference type="Gene3D" id="3.30.70.330">
    <property type="match status" value="1"/>
</dbReference>
<comment type="caution">
    <text evidence="2">The sequence shown here is derived from an EMBL/GenBank/DDBJ whole genome shotgun (WGS) entry which is preliminary data.</text>
</comment>
<dbReference type="InterPro" id="IPR007201">
    <property type="entry name" value="Mei2-like_Rrm_C"/>
</dbReference>
<evidence type="ECO:0000313" key="2">
    <source>
        <dbReference type="EMBL" id="DAD46982.1"/>
    </source>
</evidence>
<dbReference type="SUPFAM" id="SSF54928">
    <property type="entry name" value="RNA-binding domain, RBD"/>
    <property type="match status" value="1"/>
</dbReference>
<name>A0A822ZP18_NELNU</name>
<reference evidence="2 3" key="1">
    <citation type="journal article" date="2020" name="Mol. Biol. Evol.">
        <title>Distinct Expression and Methylation Patterns for Genes with Different Fates following a Single Whole-Genome Duplication in Flowering Plants.</title>
        <authorList>
            <person name="Shi T."/>
            <person name="Rahmani R.S."/>
            <person name="Gugger P.F."/>
            <person name="Wang M."/>
            <person name="Li H."/>
            <person name="Zhang Y."/>
            <person name="Li Z."/>
            <person name="Wang Q."/>
            <person name="Van de Peer Y."/>
            <person name="Marchal K."/>
            <person name="Chen J."/>
        </authorList>
    </citation>
    <scope>NUCLEOTIDE SEQUENCE [LARGE SCALE GENOMIC DNA]</scope>
    <source>
        <tissue evidence="2">Leaf</tissue>
    </source>
</reference>
<dbReference type="Proteomes" id="UP000607653">
    <property type="component" value="Unassembled WGS sequence"/>
</dbReference>
<sequence length="64" mass="7453">MGVDRRRRLNKGYAFVNFTNANTASRLHVSLNKHKWEVFNSKKICEVAYSKIQGSDALIKHFQK</sequence>
<accession>A0A822ZP18</accession>
<dbReference type="AlphaFoldDB" id="A0A822ZP18"/>
<keyword evidence="3" id="KW-1185">Reference proteome</keyword>
<protein>
    <recommendedName>
        <fullName evidence="1">Mei2-like C-terminal RNA recognition motif domain-containing protein</fullName>
    </recommendedName>
</protein>
<proteinExistence type="predicted"/>
<dbReference type="EMBL" id="DUZY01000008">
    <property type="protein sequence ID" value="DAD46982.1"/>
    <property type="molecule type" value="Genomic_DNA"/>
</dbReference>
<dbReference type="InterPro" id="IPR035979">
    <property type="entry name" value="RBD_domain_sf"/>
</dbReference>
<dbReference type="InterPro" id="IPR012677">
    <property type="entry name" value="Nucleotide-bd_a/b_plait_sf"/>
</dbReference>